<name>A0A0J5Y9S0_9BACI</name>
<evidence type="ECO:0000259" key="10">
    <source>
        <dbReference type="Pfam" id="PF00155"/>
    </source>
</evidence>
<gene>
    <name evidence="9" type="primary">hisC</name>
    <name evidence="11" type="ORF">AV649_05300</name>
</gene>
<dbReference type="SUPFAM" id="SSF53383">
    <property type="entry name" value="PLP-dependent transferases"/>
    <property type="match status" value="1"/>
</dbReference>
<dbReference type="Proteomes" id="UP000076510">
    <property type="component" value="Unassembled WGS sequence"/>
</dbReference>
<dbReference type="NCBIfam" id="TIGR01141">
    <property type="entry name" value="hisC"/>
    <property type="match status" value="1"/>
</dbReference>
<dbReference type="InterPro" id="IPR015421">
    <property type="entry name" value="PyrdxlP-dep_Trfase_major"/>
</dbReference>
<dbReference type="UniPathway" id="UPA00031">
    <property type="reaction ID" value="UER00012"/>
</dbReference>
<dbReference type="InterPro" id="IPR001917">
    <property type="entry name" value="Aminotrans_II_pyridoxalP_BS"/>
</dbReference>
<evidence type="ECO:0000256" key="6">
    <source>
        <dbReference type="ARBA" id="ARBA00022898"/>
    </source>
</evidence>
<dbReference type="GO" id="GO:0004400">
    <property type="term" value="F:histidinol-phosphate transaminase activity"/>
    <property type="evidence" value="ECO:0007669"/>
    <property type="project" value="UniProtKB-UniRule"/>
</dbReference>
<evidence type="ECO:0000313" key="12">
    <source>
        <dbReference type="Proteomes" id="UP000076510"/>
    </source>
</evidence>
<keyword evidence="9" id="KW-0028">Amino-acid biosynthesis</keyword>
<dbReference type="PANTHER" id="PTHR43643">
    <property type="entry name" value="HISTIDINOL-PHOSPHATE AMINOTRANSFERASE 2"/>
    <property type="match status" value="1"/>
</dbReference>
<dbReference type="GO" id="GO:0030170">
    <property type="term" value="F:pyridoxal phosphate binding"/>
    <property type="evidence" value="ECO:0007669"/>
    <property type="project" value="InterPro"/>
</dbReference>
<keyword evidence="6 9" id="KW-0663">Pyridoxal phosphate</keyword>
<dbReference type="AlphaFoldDB" id="A0A0J5Y9S0"/>
<dbReference type="EC" id="2.6.1.9" evidence="9"/>
<evidence type="ECO:0000313" key="11">
    <source>
        <dbReference type="EMBL" id="KZE45594.1"/>
    </source>
</evidence>
<sequence>MKWKTQIHNLKSYQPGKTMDDVKAQFNLDKVVKLASNENPFGCSPAVKEYLAEHALSHAIYPDGSAKELREGTARFLGVEPDQLLFGNGSDEVIEIIARALLSSETNTIMAVPTFPQYKHNALVEGAEIREIPLKENGAHDLDAMLSAIDGDTSVVWLCSPNNPTGEYIRKSELVAFLDAVPEHVLVVLDEAYYEYVVADDYYQSIDLLPNYPQLLITRTFSKAYGLAGFRVGYGVASAEVISKLEPIREPFNNNALGQGAALSALTDQAFIEKCKEENRRGLQQYYDFCEENGLKYFPSQANFILINFGVSGDEVFQFLMSKGYIVRSGEALGIPNTVRVTIGSSEQNEEVITRMKEFLGARLTQ</sequence>
<evidence type="ECO:0000256" key="8">
    <source>
        <dbReference type="ARBA" id="ARBA00047481"/>
    </source>
</evidence>
<dbReference type="RefSeq" id="WP_048005880.1">
    <property type="nucleotide sequence ID" value="NZ_CP047095.1"/>
</dbReference>
<evidence type="ECO:0000256" key="9">
    <source>
        <dbReference type="HAMAP-Rule" id="MF_01023"/>
    </source>
</evidence>
<comment type="pathway">
    <text evidence="2 9">Amino-acid biosynthesis; L-histidine biosynthesis; L-histidine from 5-phospho-alpha-D-ribose 1-diphosphate: step 7/9.</text>
</comment>
<comment type="catalytic activity">
    <reaction evidence="8 9">
        <text>L-histidinol phosphate + 2-oxoglutarate = 3-(imidazol-4-yl)-2-oxopropyl phosphate + L-glutamate</text>
        <dbReference type="Rhea" id="RHEA:23744"/>
        <dbReference type="ChEBI" id="CHEBI:16810"/>
        <dbReference type="ChEBI" id="CHEBI:29985"/>
        <dbReference type="ChEBI" id="CHEBI:57766"/>
        <dbReference type="ChEBI" id="CHEBI:57980"/>
        <dbReference type="EC" id="2.6.1.9"/>
    </reaction>
</comment>
<dbReference type="EMBL" id="LQQY01000034">
    <property type="protein sequence ID" value="KZE45594.1"/>
    <property type="molecule type" value="Genomic_DNA"/>
</dbReference>
<evidence type="ECO:0000256" key="7">
    <source>
        <dbReference type="ARBA" id="ARBA00023102"/>
    </source>
</evidence>
<dbReference type="Gene3D" id="3.40.640.10">
    <property type="entry name" value="Type I PLP-dependent aspartate aminotransferase-like (Major domain)"/>
    <property type="match status" value="1"/>
</dbReference>
<dbReference type="InterPro" id="IPR015422">
    <property type="entry name" value="PyrdxlP-dep_Trfase_small"/>
</dbReference>
<dbReference type="InterPro" id="IPR050106">
    <property type="entry name" value="HistidinolP_aminotransfase"/>
</dbReference>
<dbReference type="Gene3D" id="3.90.1150.10">
    <property type="entry name" value="Aspartate Aminotransferase, domain 1"/>
    <property type="match status" value="1"/>
</dbReference>
<feature type="modified residue" description="N6-(pyridoxal phosphate)lysine" evidence="9">
    <location>
        <position position="223"/>
    </location>
</feature>
<comment type="cofactor">
    <cofactor evidence="1 9">
        <name>pyridoxal 5'-phosphate</name>
        <dbReference type="ChEBI" id="CHEBI:597326"/>
    </cofactor>
</comment>
<proteinExistence type="inferred from homology"/>
<evidence type="ECO:0000256" key="1">
    <source>
        <dbReference type="ARBA" id="ARBA00001933"/>
    </source>
</evidence>
<reference evidence="12" key="1">
    <citation type="submission" date="2016-01" db="EMBL/GenBank/DDBJ databases">
        <title>Whole genome sequencing of Bhargavaea cecembensis T14.</title>
        <authorList>
            <person name="Hong K.W."/>
        </authorList>
    </citation>
    <scope>NUCLEOTIDE SEQUENCE [LARGE SCALE GENOMIC DNA]</scope>
    <source>
        <strain evidence="12">M19</strain>
    </source>
</reference>
<keyword evidence="7 9" id="KW-0368">Histidine biosynthesis</keyword>
<organism evidence="11 12">
    <name type="scientific">Rossellomorea marisflavi</name>
    <dbReference type="NCBI Taxonomy" id="189381"/>
    <lineage>
        <taxon>Bacteria</taxon>
        <taxon>Bacillati</taxon>
        <taxon>Bacillota</taxon>
        <taxon>Bacilli</taxon>
        <taxon>Bacillales</taxon>
        <taxon>Bacillaceae</taxon>
        <taxon>Rossellomorea</taxon>
    </lineage>
</organism>
<dbReference type="InterPro" id="IPR004839">
    <property type="entry name" value="Aminotransferase_I/II_large"/>
</dbReference>
<feature type="domain" description="Aminotransferase class I/classII large" evidence="10">
    <location>
        <begin position="30"/>
        <end position="355"/>
    </location>
</feature>
<evidence type="ECO:0000256" key="3">
    <source>
        <dbReference type="ARBA" id="ARBA00011738"/>
    </source>
</evidence>
<keyword evidence="4 9" id="KW-0032">Aminotransferase</keyword>
<comment type="similarity">
    <text evidence="9">Belongs to the class-II pyridoxal-phosphate-dependent aminotransferase family. Histidinol-phosphate aminotransferase subfamily.</text>
</comment>
<evidence type="ECO:0000256" key="2">
    <source>
        <dbReference type="ARBA" id="ARBA00005011"/>
    </source>
</evidence>
<comment type="subunit">
    <text evidence="3 9">Homodimer.</text>
</comment>
<comment type="caution">
    <text evidence="11">The sequence shown here is derived from an EMBL/GenBank/DDBJ whole genome shotgun (WGS) entry which is preliminary data.</text>
</comment>
<dbReference type="PATRIC" id="fig|189381.11.peg.4590"/>
<dbReference type="HAMAP" id="MF_01023">
    <property type="entry name" value="HisC_aminotrans_2"/>
    <property type="match status" value="1"/>
</dbReference>
<protein>
    <recommendedName>
        <fullName evidence="9">Histidinol-phosphate aminotransferase</fullName>
        <ecNumber evidence="9">2.6.1.9</ecNumber>
    </recommendedName>
    <alternativeName>
        <fullName evidence="9">Imidazole acetol-phosphate transaminase</fullName>
    </alternativeName>
</protein>
<dbReference type="PANTHER" id="PTHR43643:SF3">
    <property type="entry name" value="HISTIDINOL-PHOSPHATE AMINOTRANSFERASE"/>
    <property type="match status" value="1"/>
</dbReference>
<dbReference type="Pfam" id="PF00155">
    <property type="entry name" value="Aminotran_1_2"/>
    <property type="match status" value="1"/>
</dbReference>
<accession>A0A0J5Y9S0</accession>
<evidence type="ECO:0000256" key="5">
    <source>
        <dbReference type="ARBA" id="ARBA00022679"/>
    </source>
</evidence>
<dbReference type="InterPro" id="IPR005861">
    <property type="entry name" value="HisP_aminotrans"/>
</dbReference>
<keyword evidence="5 9" id="KW-0808">Transferase</keyword>
<dbReference type="CDD" id="cd00609">
    <property type="entry name" value="AAT_like"/>
    <property type="match status" value="1"/>
</dbReference>
<dbReference type="OrthoDB" id="9813612at2"/>
<dbReference type="GO" id="GO:0000105">
    <property type="term" value="P:L-histidine biosynthetic process"/>
    <property type="evidence" value="ECO:0007669"/>
    <property type="project" value="UniProtKB-UniRule"/>
</dbReference>
<dbReference type="InterPro" id="IPR015424">
    <property type="entry name" value="PyrdxlP-dep_Trfase"/>
</dbReference>
<evidence type="ECO:0000256" key="4">
    <source>
        <dbReference type="ARBA" id="ARBA00022576"/>
    </source>
</evidence>
<dbReference type="PROSITE" id="PS00599">
    <property type="entry name" value="AA_TRANSFER_CLASS_2"/>
    <property type="match status" value="1"/>
</dbReference>